<gene>
    <name evidence="2" type="ORF">CRECT_1617</name>
</gene>
<dbReference type="EMBL" id="CP012543">
    <property type="protein sequence ID" value="QCD47252.1"/>
    <property type="molecule type" value="Genomic_DNA"/>
</dbReference>
<reference evidence="2 3" key="1">
    <citation type="submission" date="2016-07" db="EMBL/GenBank/DDBJ databases">
        <title>Comparative genomics of the Campylobacter concisus group.</title>
        <authorList>
            <person name="Miller W.G."/>
            <person name="Yee E."/>
            <person name="Chapman M.H."/>
            <person name="Huynh S."/>
            <person name="Bono J.L."/>
            <person name="On S.L.W."/>
            <person name="StLeger J."/>
            <person name="Foster G."/>
            <person name="Parker C.T."/>
        </authorList>
    </citation>
    <scope>NUCLEOTIDE SEQUENCE [LARGE SCALE GENOMIC DNA]</scope>
    <source>
        <strain evidence="2 3">ATCC 33238</strain>
    </source>
</reference>
<dbReference type="Proteomes" id="UP000502377">
    <property type="component" value="Chromosome"/>
</dbReference>
<feature type="signal peptide" evidence="1">
    <location>
        <begin position="1"/>
        <end position="19"/>
    </location>
</feature>
<evidence type="ECO:0000256" key="1">
    <source>
        <dbReference type="SAM" id="SignalP"/>
    </source>
</evidence>
<proteinExistence type="predicted"/>
<evidence type="ECO:0000313" key="3">
    <source>
        <dbReference type="Proteomes" id="UP000502377"/>
    </source>
</evidence>
<dbReference type="RefSeq" id="WP_039888181.1">
    <property type="nucleotide sequence ID" value="NZ_CP012543.1"/>
</dbReference>
<sequence>MKKLFLVFVLLFGASFAFGKDAPIDIRFVRKNNNVNYIEIKSLYNGSLTVDLSKSTVNDGECMLIDYEKVYAALASTLLSMFTGNDAFDEVTNEGVRQIPDQRVVRLDFGETVGFNTVDCAVENIKIVTSKGTFKFNLR</sequence>
<name>A0A6G5QNV7_CAMRE</name>
<feature type="chain" id="PRO_5026318956" evidence="1">
    <location>
        <begin position="20"/>
        <end position="139"/>
    </location>
</feature>
<dbReference type="KEGG" id="crx:CRECT_1617"/>
<keyword evidence="1" id="KW-0732">Signal</keyword>
<protein>
    <submittedName>
        <fullName evidence="2">Uncharacterized protein</fullName>
    </submittedName>
</protein>
<evidence type="ECO:0000313" key="2">
    <source>
        <dbReference type="EMBL" id="QCD47252.1"/>
    </source>
</evidence>
<accession>A0A6G5QNV7</accession>
<organism evidence="2 3">
    <name type="scientific">Campylobacter rectus</name>
    <name type="common">Wolinella recta</name>
    <dbReference type="NCBI Taxonomy" id="203"/>
    <lineage>
        <taxon>Bacteria</taxon>
        <taxon>Pseudomonadati</taxon>
        <taxon>Campylobacterota</taxon>
        <taxon>Epsilonproteobacteria</taxon>
        <taxon>Campylobacterales</taxon>
        <taxon>Campylobacteraceae</taxon>
        <taxon>Campylobacter</taxon>
    </lineage>
</organism>
<dbReference type="AlphaFoldDB" id="A0A6G5QNV7"/>